<comment type="pathway">
    <text evidence="3">Purine metabolism; urate degradation; (S)-allantoin from urate: step 3/3.</text>
</comment>
<keyword evidence="5" id="KW-0210">Decarboxylase</keyword>
<evidence type="ECO:0000313" key="10">
    <source>
        <dbReference type="EMBL" id="KAK9014644.1"/>
    </source>
</evidence>
<dbReference type="NCBIfam" id="TIGR02962">
    <property type="entry name" value="hdxy_isourate"/>
    <property type="match status" value="1"/>
</dbReference>
<organism evidence="10 11">
    <name type="scientific">Hibiscus sabdariffa</name>
    <name type="common">roselle</name>
    <dbReference type="NCBI Taxonomy" id="183260"/>
    <lineage>
        <taxon>Eukaryota</taxon>
        <taxon>Viridiplantae</taxon>
        <taxon>Streptophyta</taxon>
        <taxon>Embryophyta</taxon>
        <taxon>Tracheophyta</taxon>
        <taxon>Spermatophyta</taxon>
        <taxon>Magnoliopsida</taxon>
        <taxon>eudicotyledons</taxon>
        <taxon>Gunneridae</taxon>
        <taxon>Pentapetalae</taxon>
        <taxon>rosids</taxon>
        <taxon>malvids</taxon>
        <taxon>Malvales</taxon>
        <taxon>Malvaceae</taxon>
        <taxon>Malvoideae</taxon>
        <taxon>Hibiscus</taxon>
    </lineage>
</organism>
<comment type="catalytic activity">
    <reaction evidence="1">
        <text>5-hydroxyisourate + H2O = 5-hydroxy-2-oxo-4-ureido-2,5-dihydro-1H-imidazole-5-carboxylate + H(+)</text>
        <dbReference type="Rhea" id="RHEA:23736"/>
        <dbReference type="ChEBI" id="CHEBI:15377"/>
        <dbReference type="ChEBI" id="CHEBI:15378"/>
        <dbReference type="ChEBI" id="CHEBI:18072"/>
        <dbReference type="ChEBI" id="CHEBI:58639"/>
        <dbReference type="EC" id="3.5.2.17"/>
    </reaction>
</comment>
<evidence type="ECO:0000256" key="1">
    <source>
        <dbReference type="ARBA" id="ARBA00001043"/>
    </source>
</evidence>
<dbReference type="EMBL" id="JBBPBN010000021">
    <property type="protein sequence ID" value="KAK9014644.1"/>
    <property type="molecule type" value="Genomic_DNA"/>
</dbReference>
<dbReference type="InterPro" id="IPR014306">
    <property type="entry name" value="Hydroxyisourate_hydrolase"/>
</dbReference>
<proteinExistence type="predicted"/>
<keyword evidence="4" id="KW-0659">Purine metabolism</keyword>
<keyword evidence="7" id="KW-0456">Lyase</keyword>
<dbReference type="PANTHER" id="PTHR43466:SF1">
    <property type="entry name" value="2-OXO-4-HYDROXY-4-CARBOXY-5-UREIDOIMIDAZOLINE DECARBOXYLASE-RELATED"/>
    <property type="match status" value="1"/>
</dbReference>
<evidence type="ECO:0000259" key="8">
    <source>
        <dbReference type="Pfam" id="PF00576"/>
    </source>
</evidence>
<keyword evidence="6" id="KW-0378">Hydrolase</keyword>
<dbReference type="PROSITE" id="PS00768">
    <property type="entry name" value="TRANSTHYRETIN_1"/>
    <property type="match status" value="1"/>
</dbReference>
<name>A0ABR2RPF9_9ROSI</name>
<dbReference type="PANTHER" id="PTHR43466">
    <property type="entry name" value="2-OXO-4-HYDROXY-4-CARBOXY-5-UREIDOIMIDAZOLINE DECARBOXYLASE-RELATED"/>
    <property type="match status" value="1"/>
</dbReference>
<dbReference type="PRINTS" id="PR00189">
    <property type="entry name" value="TRNSTHYRETIN"/>
</dbReference>
<dbReference type="Proteomes" id="UP001396334">
    <property type="component" value="Unassembled WGS sequence"/>
</dbReference>
<dbReference type="InterPro" id="IPR023418">
    <property type="entry name" value="Thyroxine_BS"/>
</dbReference>
<dbReference type="InterPro" id="IPR018020">
    <property type="entry name" value="OHCU_decarboxylase"/>
</dbReference>
<comment type="caution">
    <text evidence="10">The sequence shown here is derived from an EMBL/GenBank/DDBJ whole genome shotgun (WGS) entry which is preliminary data.</text>
</comment>
<dbReference type="Pfam" id="PF09349">
    <property type="entry name" value="OHCU_decarbox"/>
    <property type="match status" value="1"/>
</dbReference>
<evidence type="ECO:0000313" key="11">
    <source>
        <dbReference type="Proteomes" id="UP001396334"/>
    </source>
</evidence>
<evidence type="ECO:0000256" key="4">
    <source>
        <dbReference type="ARBA" id="ARBA00022631"/>
    </source>
</evidence>
<dbReference type="Pfam" id="PF00576">
    <property type="entry name" value="Transthyretin"/>
    <property type="match status" value="1"/>
</dbReference>
<dbReference type="CDD" id="cd05822">
    <property type="entry name" value="TLP_HIUase"/>
    <property type="match status" value="1"/>
</dbReference>
<evidence type="ECO:0000256" key="7">
    <source>
        <dbReference type="ARBA" id="ARBA00023239"/>
    </source>
</evidence>
<dbReference type="InterPro" id="IPR023416">
    <property type="entry name" value="Transthyretin/HIU_hydrolase_d"/>
</dbReference>
<dbReference type="InterPro" id="IPR036817">
    <property type="entry name" value="Transthyretin/HIU_hydrolase_sf"/>
</dbReference>
<feature type="domain" description="Transthyretin/hydroxyisourate hydrolase" evidence="8">
    <location>
        <begin position="250"/>
        <end position="368"/>
    </location>
</feature>
<dbReference type="InterPro" id="IPR036778">
    <property type="entry name" value="OHCU_decarboxylase_sf"/>
</dbReference>
<dbReference type="PROSITE" id="PS00769">
    <property type="entry name" value="TRANSTHYRETIN_2"/>
    <property type="match status" value="1"/>
</dbReference>
<evidence type="ECO:0000259" key="9">
    <source>
        <dbReference type="Pfam" id="PF09349"/>
    </source>
</evidence>
<protein>
    <recommendedName>
        <fullName evidence="12">Hydroxyisourate hydrolase</fullName>
    </recommendedName>
</protein>
<sequence>MWDKEGSVISKRSSRHRLLRLCAPKITVSRREEKRIAMGEIKVDEKEVLACCGSTQFANQMAMASPFPSLDHAISIAKDIWFNKVDVLGWLEAFAAHPPIGESPSSHTTSAQWSKGEQSTALATATDAGLQELYDWNARYRQKFGHVFLICASGRSAAEILAELKNRYSNRPIVELEIASQEQMKITELRLRKLFSTQSKSDSASNRYSSAVASKAEKERVGVIGQHLTAPLEGLPAKAPKVQARTRPPITTHVLDVSKGSPAAGIEVRLEMWKGSQPCPSFGETDVGRWVLEGSSTTDRDGRSGQIMSMVDALSPGVYRISFNTGKYNPGGFFPYVSIVFEIKETQTFEHFHVPLLLSPFSFSTYRGS</sequence>
<accession>A0ABR2RPF9</accession>
<keyword evidence="11" id="KW-1185">Reference proteome</keyword>
<dbReference type="Gene3D" id="1.10.3330.10">
    <property type="entry name" value="Oxo-4-hydroxy-4-carboxy-5-ureidoimidazoline decarboxylase"/>
    <property type="match status" value="1"/>
</dbReference>
<reference evidence="10 11" key="1">
    <citation type="journal article" date="2024" name="G3 (Bethesda)">
        <title>Genome assembly of Hibiscus sabdariffa L. provides insights into metabolisms of medicinal natural products.</title>
        <authorList>
            <person name="Kim T."/>
        </authorList>
    </citation>
    <scope>NUCLEOTIDE SEQUENCE [LARGE SCALE GENOMIC DNA]</scope>
    <source>
        <strain evidence="10">TK-2024</strain>
        <tissue evidence="10">Old leaves</tissue>
    </source>
</reference>
<dbReference type="Gene3D" id="2.60.40.180">
    <property type="entry name" value="Transthyretin/hydroxyisourate hydrolase domain"/>
    <property type="match status" value="1"/>
</dbReference>
<dbReference type="InterPro" id="IPR023419">
    <property type="entry name" value="Transthyretin_CS"/>
</dbReference>
<evidence type="ECO:0000256" key="3">
    <source>
        <dbReference type="ARBA" id="ARBA00004754"/>
    </source>
</evidence>
<dbReference type="SUPFAM" id="SSF49472">
    <property type="entry name" value="Transthyretin (synonym: prealbumin)"/>
    <property type="match status" value="1"/>
</dbReference>
<feature type="domain" description="Oxo-4-hydroxy-4-carboxy-5-ureidoimidazoline decarboxylase" evidence="9">
    <location>
        <begin position="48"/>
        <end position="192"/>
    </location>
</feature>
<dbReference type="InterPro" id="IPR000895">
    <property type="entry name" value="Transthyretin/HIU_hydrolase"/>
</dbReference>
<gene>
    <name evidence="10" type="ORF">V6N11_005796</name>
</gene>
<evidence type="ECO:0000256" key="5">
    <source>
        <dbReference type="ARBA" id="ARBA00022793"/>
    </source>
</evidence>
<evidence type="ECO:0000256" key="2">
    <source>
        <dbReference type="ARBA" id="ARBA00001163"/>
    </source>
</evidence>
<dbReference type="SUPFAM" id="SSF158694">
    <property type="entry name" value="UraD-Like"/>
    <property type="match status" value="1"/>
</dbReference>
<evidence type="ECO:0000256" key="6">
    <source>
        <dbReference type="ARBA" id="ARBA00022801"/>
    </source>
</evidence>
<comment type="catalytic activity">
    <reaction evidence="2">
        <text>5-hydroxy-2-oxo-4-ureido-2,5-dihydro-1H-imidazole-5-carboxylate + H(+) = (S)-allantoin + CO2</text>
        <dbReference type="Rhea" id="RHEA:26301"/>
        <dbReference type="ChEBI" id="CHEBI:15378"/>
        <dbReference type="ChEBI" id="CHEBI:15678"/>
        <dbReference type="ChEBI" id="CHEBI:16526"/>
        <dbReference type="ChEBI" id="CHEBI:58639"/>
        <dbReference type="EC" id="4.1.1.97"/>
    </reaction>
</comment>
<evidence type="ECO:0008006" key="12">
    <source>
        <dbReference type="Google" id="ProtNLM"/>
    </source>
</evidence>